<dbReference type="InterPro" id="IPR027417">
    <property type="entry name" value="P-loop_NTPase"/>
</dbReference>
<protein>
    <submittedName>
        <fullName evidence="2">Phosphotransferase enzyme family protein</fullName>
    </submittedName>
</protein>
<sequence>MPGPPSWLEALHRPDAYPHPTAAIRLVETHLSWVVLTGDWAYKLKKPIALGFVDFSTLDKRKACCEEELRLNRRTVPGIYDDVVTLVQTGSGPRFDKQGDVLEYAVRMHQFPQSDVLLSITDSGRLTPSQIEQLAHSIAAMHASAAVAPENSPFGKPATVRRYTEGCLPPVAAAISPDQAPKLDSLTRWVQEEATRLDQHFADRRQAGFIRECHGDLHLGNIVLVDGVPQPFDCIEFNAELRFIDVVSDLAFIFMDLVDHERPGSAWQLLNGWLTTTGDFSGLAALRYYVVYRALVRAKVAAIRLTQAGLTPNDIADTRKLLAGYLELADRQSRTTGHGLILMHGLSGSGKSCVARTLSLELGAVCIRSDVERKRNLASRATAGVSELYSGAAISDVYRRMLDPAAAILRAGLPVIVDATFLEMSHRLQFQRLADELGVPWALVTCEAPESVLEQRVQKRRSEGGDPSDATLEVLRLQRSSAAPLSATEIPRTHRCETSGAVDQVRLAAAVRSLLAFGATA</sequence>
<dbReference type="OrthoDB" id="9810277at2"/>
<dbReference type="Proteomes" id="UP000315700">
    <property type="component" value="Chromosome"/>
</dbReference>
<proteinExistence type="predicted"/>
<feature type="domain" description="Aminoglycoside phosphotransferase" evidence="1">
    <location>
        <begin position="124"/>
        <end position="274"/>
    </location>
</feature>
<keyword evidence="3" id="KW-1185">Reference proteome</keyword>
<dbReference type="InterPro" id="IPR052732">
    <property type="entry name" value="Cell-binding_unc_protein"/>
</dbReference>
<dbReference type="Gene3D" id="3.90.1200.10">
    <property type="match status" value="1"/>
</dbReference>
<organism evidence="2 3">
    <name type="scientific">Caulifigura coniformis</name>
    <dbReference type="NCBI Taxonomy" id="2527983"/>
    <lineage>
        <taxon>Bacteria</taxon>
        <taxon>Pseudomonadati</taxon>
        <taxon>Planctomycetota</taxon>
        <taxon>Planctomycetia</taxon>
        <taxon>Planctomycetales</taxon>
        <taxon>Planctomycetaceae</taxon>
        <taxon>Caulifigura</taxon>
    </lineage>
</organism>
<dbReference type="Pfam" id="PF01636">
    <property type="entry name" value="APH"/>
    <property type="match status" value="1"/>
</dbReference>
<dbReference type="PANTHER" id="PTHR43883:SF1">
    <property type="entry name" value="GLUCONOKINASE"/>
    <property type="match status" value="1"/>
</dbReference>
<dbReference type="AlphaFoldDB" id="A0A517SHD0"/>
<gene>
    <name evidence="2" type="ORF">Pan44_35740</name>
</gene>
<dbReference type="GO" id="GO:0016740">
    <property type="term" value="F:transferase activity"/>
    <property type="evidence" value="ECO:0007669"/>
    <property type="project" value="UniProtKB-KW"/>
</dbReference>
<evidence type="ECO:0000313" key="3">
    <source>
        <dbReference type="Proteomes" id="UP000315700"/>
    </source>
</evidence>
<dbReference type="SUPFAM" id="SSF52540">
    <property type="entry name" value="P-loop containing nucleoside triphosphate hydrolases"/>
    <property type="match status" value="1"/>
</dbReference>
<dbReference type="SUPFAM" id="SSF56112">
    <property type="entry name" value="Protein kinase-like (PK-like)"/>
    <property type="match status" value="1"/>
</dbReference>
<reference evidence="2 3" key="1">
    <citation type="submission" date="2019-02" db="EMBL/GenBank/DDBJ databases">
        <title>Deep-cultivation of Planctomycetes and their phenomic and genomic characterization uncovers novel biology.</title>
        <authorList>
            <person name="Wiegand S."/>
            <person name="Jogler M."/>
            <person name="Boedeker C."/>
            <person name="Pinto D."/>
            <person name="Vollmers J."/>
            <person name="Rivas-Marin E."/>
            <person name="Kohn T."/>
            <person name="Peeters S.H."/>
            <person name="Heuer A."/>
            <person name="Rast P."/>
            <person name="Oberbeckmann S."/>
            <person name="Bunk B."/>
            <person name="Jeske O."/>
            <person name="Meyerdierks A."/>
            <person name="Storesund J.E."/>
            <person name="Kallscheuer N."/>
            <person name="Luecker S."/>
            <person name="Lage O.M."/>
            <person name="Pohl T."/>
            <person name="Merkel B.J."/>
            <person name="Hornburger P."/>
            <person name="Mueller R.-W."/>
            <person name="Bruemmer F."/>
            <person name="Labrenz M."/>
            <person name="Spormann A.M."/>
            <person name="Op den Camp H."/>
            <person name="Overmann J."/>
            <person name="Amann R."/>
            <person name="Jetten M.S.M."/>
            <person name="Mascher T."/>
            <person name="Medema M.H."/>
            <person name="Devos D.P."/>
            <person name="Kaster A.-K."/>
            <person name="Ovreas L."/>
            <person name="Rohde M."/>
            <person name="Galperin M.Y."/>
            <person name="Jogler C."/>
        </authorList>
    </citation>
    <scope>NUCLEOTIDE SEQUENCE [LARGE SCALE GENOMIC DNA]</scope>
    <source>
        <strain evidence="2 3">Pan44</strain>
    </source>
</reference>
<dbReference type="InParanoid" id="A0A517SHD0"/>
<dbReference type="Gene3D" id="3.40.50.300">
    <property type="entry name" value="P-loop containing nucleotide triphosphate hydrolases"/>
    <property type="match status" value="1"/>
</dbReference>
<dbReference type="RefSeq" id="WP_145031407.1">
    <property type="nucleotide sequence ID" value="NZ_CP036271.1"/>
</dbReference>
<keyword evidence="2" id="KW-0808">Transferase</keyword>
<dbReference type="Pfam" id="PF13671">
    <property type="entry name" value="AAA_33"/>
    <property type="match status" value="1"/>
</dbReference>
<dbReference type="InterPro" id="IPR011009">
    <property type="entry name" value="Kinase-like_dom_sf"/>
</dbReference>
<dbReference type="EMBL" id="CP036271">
    <property type="protein sequence ID" value="QDT55530.1"/>
    <property type="molecule type" value="Genomic_DNA"/>
</dbReference>
<dbReference type="PANTHER" id="PTHR43883">
    <property type="entry name" value="SLR0207 PROTEIN"/>
    <property type="match status" value="1"/>
</dbReference>
<evidence type="ECO:0000313" key="2">
    <source>
        <dbReference type="EMBL" id="QDT55530.1"/>
    </source>
</evidence>
<dbReference type="KEGG" id="ccos:Pan44_35740"/>
<accession>A0A517SHD0</accession>
<name>A0A517SHD0_9PLAN</name>
<dbReference type="InterPro" id="IPR002575">
    <property type="entry name" value="Aminoglycoside_PTrfase"/>
</dbReference>
<evidence type="ECO:0000259" key="1">
    <source>
        <dbReference type="Pfam" id="PF01636"/>
    </source>
</evidence>